<sequence length="400" mass="46643">QASWRFYNNKEVTIPSLNDPIIEEVVEQSNKRAGKYLLVAYDWSHLDYKKHSKKQELVTKNKKGNAKQIGYDLQGSLAMDEKGNPLGALAQNLASEEKIYSTYDSDIDKSLTHLEELVRRTRYVRENYNIEKELVDIIDREGDSIALMREYEANNWFYLIRAKATHKVYLPKEKREVKQEDLAKELTLGTYIKTIKYKVDKKMQDVNIFANEIEVEIQRDATKSLLTEQGKRKTIFTAGETIKARFVVERLVDENNNIVAQWMLLTNVPKEVKATTIGTWYYHRWKIESYFKLLKSAGFNLESWQQETPIALFRRLLVVSYATLFVWKIERSQEKDAPAVRKFLVQLSGRLIEKKKAYTTPALLAGLWVFMKMMNVLAIYDVEALFAFKEQIGNMMGMDV</sequence>
<proteinExistence type="predicted"/>
<dbReference type="InterPro" id="IPR002559">
    <property type="entry name" value="Transposase_11"/>
</dbReference>
<evidence type="ECO:0000259" key="1">
    <source>
        <dbReference type="Pfam" id="PF01609"/>
    </source>
</evidence>
<dbReference type="AlphaFoldDB" id="A0A3B0TTJ7"/>
<dbReference type="PANTHER" id="PTHR33258:SF1">
    <property type="entry name" value="TRANSPOSASE INSL FOR INSERTION SEQUENCE ELEMENT IS186A-RELATED"/>
    <property type="match status" value="1"/>
</dbReference>
<dbReference type="Pfam" id="PF01609">
    <property type="entry name" value="DDE_Tnp_1"/>
    <property type="match status" value="1"/>
</dbReference>
<accession>A0A3B0TTJ7</accession>
<dbReference type="EMBL" id="UOER01000009">
    <property type="protein sequence ID" value="VAW17762.1"/>
    <property type="molecule type" value="Genomic_DNA"/>
</dbReference>
<dbReference type="SUPFAM" id="SSF53098">
    <property type="entry name" value="Ribonuclease H-like"/>
    <property type="match status" value="1"/>
</dbReference>
<dbReference type="GO" id="GO:0004803">
    <property type="term" value="F:transposase activity"/>
    <property type="evidence" value="ECO:0007669"/>
    <property type="project" value="InterPro"/>
</dbReference>
<gene>
    <name evidence="2" type="ORF">MNBD_BACTEROID04-902</name>
</gene>
<evidence type="ECO:0000313" key="2">
    <source>
        <dbReference type="EMBL" id="VAW17762.1"/>
    </source>
</evidence>
<feature type="non-terminal residue" evidence="2">
    <location>
        <position position="1"/>
    </location>
</feature>
<name>A0A3B0TTJ7_9ZZZZ</name>
<protein>
    <recommendedName>
        <fullName evidence="1">Transposase IS4-like domain-containing protein</fullName>
    </recommendedName>
</protein>
<organism evidence="2">
    <name type="scientific">hydrothermal vent metagenome</name>
    <dbReference type="NCBI Taxonomy" id="652676"/>
    <lineage>
        <taxon>unclassified sequences</taxon>
        <taxon>metagenomes</taxon>
        <taxon>ecological metagenomes</taxon>
    </lineage>
</organism>
<reference evidence="2" key="1">
    <citation type="submission" date="2018-06" db="EMBL/GenBank/DDBJ databases">
        <authorList>
            <person name="Zhirakovskaya E."/>
        </authorList>
    </citation>
    <scope>NUCLEOTIDE SEQUENCE</scope>
</reference>
<dbReference type="GO" id="GO:0006313">
    <property type="term" value="P:DNA transposition"/>
    <property type="evidence" value="ECO:0007669"/>
    <property type="project" value="InterPro"/>
</dbReference>
<dbReference type="GO" id="GO:0003677">
    <property type="term" value="F:DNA binding"/>
    <property type="evidence" value="ECO:0007669"/>
    <property type="project" value="InterPro"/>
</dbReference>
<dbReference type="InterPro" id="IPR012337">
    <property type="entry name" value="RNaseH-like_sf"/>
</dbReference>
<dbReference type="Gene3D" id="3.90.350.10">
    <property type="entry name" value="Transposase Inhibitor Protein From Tn5, Chain A, domain 1"/>
    <property type="match status" value="1"/>
</dbReference>
<feature type="domain" description="Transposase IS4-like" evidence="1">
    <location>
        <begin position="137"/>
        <end position="319"/>
    </location>
</feature>
<dbReference type="PANTHER" id="PTHR33258">
    <property type="entry name" value="TRANSPOSASE INSL FOR INSERTION SEQUENCE ELEMENT IS186A-RELATED"/>
    <property type="match status" value="1"/>
</dbReference>